<gene>
    <name evidence="2" type="ORF">METZ01_LOCUS424600</name>
</gene>
<feature type="region of interest" description="Disordered" evidence="1">
    <location>
        <begin position="79"/>
        <end position="174"/>
    </location>
</feature>
<evidence type="ECO:0000313" key="2">
    <source>
        <dbReference type="EMBL" id="SVD71746.1"/>
    </source>
</evidence>
<sequence length="239" mass="27245">MDFRYRLAKKTFKNKKIPQKRAAGMDVISQDQRGDDSSPEISPLSLDRQTITPKPPEEEKQLSRRDLFSFGSFMKSAAELDVKPIEETEEEKKEDFENSLKPDNSPEDPAVDFEDDHPPSKKKGFFKRLISRFSSGSKTDEQEHLSTNITENDLTVPDETTSSEITENSNETPEAVTEIIEDDDIDPEYDRRGLIKQGVHFFAKPAVETVQNKIEKINETVDKFTKRVPLLRPPGAITE</sequence>
<dbReference type="AlphaFoldDB" id="A0A382XKT3"/>
<feature type="compositionally biased region" description="Basic and acidic residues" evidence="1">
    <location>
        <begin position="55"/>
        <end position="66"/>
    </location>
</feature>
<accession>A0A382XKT3</accession>
<reference evidence="2" key="1">
    <citation type="submission" date="2018-05" db="EMBL/GenBank/DDBJ databases">
        <authorList>
            <person name="Lanie J.A."/>
            <person name="Ng W.-L."/>
            <person name="Kazmierczak K.M."/>
            <person name="Andrzejewski T.M."/>
            <person name="Davidsen T.M."/>
            <person name="Wayne K.J."/>
            <person name="Tettelin H."/>
            <person name="Glass J.I."/>
            <person name="Rusch D."/>
            <person name="Podicherti R."/>
            <person name="Tsui H.-C.T."/>
            <person name="Winkler M.E."/>
        </authorList>
    </citation>
    <scope>NUCLEOTIDE SEQUENCE</scope>
</reference>
<name>A0A382XKT3_9ZZZZ</name>
<organism evidence="2">
    <name type="scientific">marine metagenome</name>
    <dbReference type="NCBI Taxonomy" id="408172"/>
    <lineage>
        <taxon>unclassified sequences</taxon>
        <taxon>metagenomes</taxon>
        <taxon>ecological metagenomes</taxon>
    </lineage>
</organism>
<feature type="compositionally biased region" description="Basic residues" evidence="1">
    <location>
        <begin position="120"/>
        <end position="130"/>
    </location>
</feature>
<feature type="non-terminal residue" evidence="2">
    <location>
        <position position="239"/>
    </location>
</feature>
<protein>
    <submittedName>
        <fullName evidence="2">Uncharacterized protein</fullName>
    </submittedName>
</protein>
<feature type="region of interest" description="Disordered" evidence="1">
    <location>
        <begin position="16"/>
        <end position="66"/>
    </location>
</feature>
<feature type="compositionally biased region" description="Basic and acidic residues" evidence="1">
    <location>
        <begin position="79"/>
        <end position="100"/>
    </location>
</feature>
<feature type="compositionally biased region" description="Acidic residues" evidence="1">
    <location>
        <begin position="105"/>
        <end position="115"/>
    </location>
</feature>
<dbReference type="EMBL" id="UINC01168626">
    <property type="protein sequence ID" value="SVD71746.1"/>
    <property type="molecule type" value="Genomic_DNA"/>
</dbReference>
<feature type="compositionally biased region" description="Polar residues" evidence="1">
    <location>
        <begin position="145"/>
        <end position="172"/>
    </location>
</feature>
<evidence type="ECO:0000256" key="1">
    <source>
        <dbReference type="SAM" id="MobiDB-lite"/>
    </source>
</evidence>
<proteinExistence type="predicted"/>